<dbReference type="PROSITE" id="PS00166">
    <property type="entry name" value="ENOYL_COA_HYDRATASE"/>
    <property type="match status" value="1"/>
</dbReference>
<dbReference type="SUPFAM" id="SSF52096">
    <property type="entry name" value="ClpP/crotonase"/>
    <property type="match status" value="1"/>
</dbReference>
<dbReference type="KEGG" id="vpd:VAPA_1c25680"/>
<keyword evidence="3" id="KW-0413">Isomerase</keyword>
<dbReference type="PANTHER" id="PTHR43802:SF1">
    <property type="entry name" value="IP11341P-RELATED"/>
    <property type="match status" value="1"/>
</dbReference>
<dbReference type="CDD" id="cd06558">
    <property type="entry name" value="crotonase-like"/>
    <property type="match status" value="1"/>
</dbReference>
<accession>T1XB13</accession>
<dbReference type="GO" id="GO:0016853">
    <property type="term" value="F:isomerase activity"/>
    <property type="evidence" value="ECO:0007669"/>
    <property type="project" value="UniProtKB-KW"/>
</dbReference>
<dbReference type="EMBL" id="CP003911">
    <property type="protein sequence ID" value="AGU49666.1"/>
    <property type="molecule type" value="Genomic_DNA"/>
</dbReference>
<dbReference type="NCBIfam" id="NF006128">
    <property type="entry name" value="PRK08272.1"/>
    <property type="match status" value="1"/>
</dbReference>
<evidence type="ECO:0000256" key="1">
    <source>
        <dbReference type="ARBA" id="ARBA00005254"/>
    </source>
</evidence>
<dbReference type="Gene3D" id="3.90.226.10">
    <property type="entry name" value="2-enoyl-CoA Hydratase, Chain A, domain 1"/>
    <property type="match status" value="1"/>
</dbReference>
<name>T1XB13_VARPD</name>
<dbReference type="AlphaFoldDB" id="T1XB13"/>
<dbReference type="PATRIC" id="fig|1246301.3.peg.2601"/>
<evidence type="ECO:0000256" key="2">
    <source>
        <dbReference type="RuleBase" id="RU003707"/>
    </source>
</evidence>
<dbReference type="InterPro" id="IPR018376">
    <property type="entry name" value="Enoyl-CoA_hyd/isom_CS"/>
</dbReference>
<protein>
    <submittedName>
        <fullName evidence="3">Enoyl-CoA hydratase/isomerase family protein</fullName>
    </submittedName>
</protein>
<proteinExistence type="inferred from homology"/>
<sequence>MPAFDTLLIDKDPQHPRIARLVLNRPEKLNAIGDTTPSEIRRAVEWAEADDEVHVIVVEGAGRAFCAGYDLGDYAEGHGREGQGDHPCRQEKAPWDPMLDYAAMKRNTEDFMALWRCTKPTIAKVHGYAVAGGSDIALCCDLLTMADDARIGYMPTRVWGCPTTAMWTYRLGAMRAKQLMFTGDTIPGTRAAEWGLANFSVPAEQLDDATLELAQRIAGVPRSHLMMHKLVVNQVWHSMGLEQSQMFATVFDGITRHNPEGMWFRKQAEAEGFKSAVAWRDSGRNIPEGDEARALVAELEAKLAAARAAVQVSRS</sequence>
<comment type="similarity">
    <text evidence="1 2">Belongs to the enoyl-CoA hydratase/isomerase family.</text>
</comment>
<dbReference type="PANTHER" id="PTHR43802">
    <property type="entry name" value="ENOYL-COA HYDRATASE"/>
    <property type="match status" value="1"/>
</dbReference>
<dbReference type="Proteomes" id="UP000016223">
    <property type="component" value="Chromosome 1"/>
</dbReference>
<dbReference type="HOGENOM" id="CLU_009834_7_3_4"/>
<dbReference type="RefSeq" id="WP_021007161.1">
    <property type="nucleotide sequence ID" value="NC_022247.1"/>
</dbReference>
<dbReference type="Pfam" id="PF00378">
    <property type="entry name" value="ECH_1"/>
    <property type="match status" value="1"/>
</dbReference>
<dbReference type="InterPro" id="IPR029045">
    <property type="entry name" value="ClpP/crotonase-like_dom_sf"/>
</dbReference>
<dbReference type="OrthoDB" id="9807606at2"/>
<reference evidence="3 4" key="1">
    <citation type="submission" date="2012-10" db="EMBL/GenBank/DDBJ databases">
        <title>Genome sequence of Variovorax paradoxus B4.</title>
        <authorList>
            <person name="Schuldes J."/>
            <person name="Brandt U."/>
            <person name="Hiessl S."/>
            <person name="Wuebbeler J.H."/>
            <person name="Thuermer A."/>
            <person name="Steinbuechel A."/>
            <person name="Daniel R."/>
        </authorList>
    </citation>
    <scope>NUCLEOTIDE SEQUENCE [LARGE SCALE GENOMIC DNA]</scope>
    <source>
        <strain evidence="3 4">B4</strain>
    </source>
</reference>
<organism evidence="3 4">
    <name type="scientific">Variovorax paradoxus B4</name>
    <dbReference type="NCBI Taxonomy" id="1246301"/>
    <lineage>
        <taxon>Bacteria</taxon>
        <taxon>Pseudomonadati</taxon>
        <taxon>Pseudomonadota</taxon>
        <taxon>Betaproteobacteria</taxon>
        <taxon>Burkholderiales</taxon>
        <taxon>Comamonadaceae</taxon>
        <taxon>Variovorax</taxon>
    </lineage>
</organism>
<dbReference type="InterPro" id="IPR001753">
    <property type="entry name" value="Enoyl-CoA_hydra/iso"/>
</dbReference>
<evidence type="ECO:0000313" key="3">
    <source>
        <dbReference type="EMBL" id="AGU49666.1"/>
    </source>
</evidence>
<gene>
    <name evidence="3" type="ORF">VAPA_1c25680</name>
</gene>
<evidence type="ECO:0000313" key="4">
    <source>
        <dbReference type="Proteomes" id="UP000016223"/>
    </source>
</evidence>